<feature type="compositionally biased region" description="Basic and acidic residues" evidence="1">
    <location>
        <begin position="68"/>
        <end position="79"/>
    </location>
</feature>
<accession>A0AAV4LTN4</accession>
<dbReference type="GeneID" id="94193922"/>
<organism evidence="2 3">
    <name type="scientific">Babesia caballi</name>
    <dbReference type="NCBI Taxonomy" id="5871"/>
    <lineage>
        <taxon>Eukaryota</taxon>
        <taxon>Sar</taxon>
        <taxon>Alveolata</taxon>
        <taxon>Apicomplexa</taxon>
        <taxon>Aconoidasida</taxon>
        <taxon>Piroplasmida</taxon>
        <taxon>Babesiidae</taxon>
        <taxon>Babesia</taxon>
    </lineage>
</organism>
<dbReference type="Proteomes" id="UP001497744">
    <property type="component" value="Unassembled WGS sequence"/>
</dbReference>
<sequence length="462" mass="50471">MHIVASAPQSAASQTIRRFYSFYSARNALFACRRARDQCFSGGCILRVPSAITAHRQYLRPFSTSTSIERDGVEGHSDPGSDEGVSALRRHGPGDTQGHLSAFTDFVQGCSGLAETIVFDRRKQSKQVRDCLLSLGSTHLLEALRAMDCAGVLATNARTTREANVEQFIYGCTSLAQVCYVSTTSGISVPRELLLGYVRALQSSLMSLLQIDPLSQEASESLNIASITLEHTKTEHKLLQEAMSHSLALFLLSAAESGLGAEVRPLADELLSTDAFITSATGSCINSAAFIRAMDGAAAVFNSDPGASAPEKLSPLLGKAVASLSYKETSLCLRDLFYCKLWVTCVEARCPGFTEGLTAMGRSFVNNVVMMDHVVESVAGASDAEAAIYAQLRKEQREVDLDFLLLDPFVFPLLSCSTRELYEADADDCYFDSERRAERREWLAWRRLIADLNGWKVVEVRP</sequence>
<protein>
    <submittedName>
        <fullName evidence="2">Undecaprenyl-phosphate glucose phosphotransferase</fullName>
    </submittedName>
</protein>
<feature type="region of interest" description="Disordered" evidence="1">
    <location>
        <begin position="68"/>
        <end position="91"/>
    </location>
</feature>
<dbReference type="RefSeq" id="XP_067714510.1">
    <property type="nucleotide sequence ID" value="XM_067858409.1"/>
</dbReference>
<reference evidence="2 3" key="1">
    <citation type="submission" date="2021-06" db="EMBL/GenBank/DDBJ databases">
        <title>Genome sequence of Babesia caballi.</title>
        <authorList>
            <person name="Yamagishi J."/>
            <person name="Kidaka T."/>
            <person name="Ochi A."/>
        </authorList>
    </citation>
    <scope>NUCLEOTIDE SEQUENCE [LARGE SCALE GENOMIC DNA]</scope>
    <source>
        <strain evidence="2">USDA-D6B2</strain>
    </source>
</reference>
<name>A0AAV4LTN4_BABCB</name>
<keyword evidence="3" id="KW-1185">Reference proteome</keyword>
<dbReference type="AlphaFoldDB" id="A0AAV4LTN4"/>
<evidence type="ECO:0000313" key="2">
    <source>
        <dbReference type="EMBL" id="GIX62441.1"/>
    </source>
</evidence>
<dbReference type="EMBL" id="BPLF01000002">
    <property type="protein sequence ID" value="GIX62441.1"/>
    <property type="molecule type" value="Genomic_DNA"/>
</dbReference>
<gene>
    <name evidence="2" type="ORF">BcabD6B2_18760</name>
</gene>
<proteinExistence type="predicted"/>
<comment type="caution">
    <text evidence="2">The sequence shown here is derived from an EMBL/GenBank/DDBJ whole genome shotgun (WGS) entry which is preliminary data.</text>
</comment>
<evidence type="ECO:0000256" key="1">
    <source>
        <dbReference type="SAM" id="MobiDB-lite"/>
    </source>
</evidence>
<evidence type="ECO:0000313" key="3">
    <source>
        <dbReference type="Proteomes" id="UP001497744"/>
    </source>
</evidence>